<protein>
    <recommendedName>
        <fullName evidence="2">SIS domain-containing protein</fullName>
    </recommendedName>
</protein>
<gene>
    <name evidence="3" type="ORF">GCM10017581_038720</name>
</gene>
<evidence type="ECO:0000313" key="3">
    <source>
        <dbReference type="EMBL" id="GLL02130.1"/>
    </source>
</evidence>
<dbReference type="AlphaFoldDB" id="A0A9W6KJT0"/>
<comment type="caution">
    <text evidence="3">The sequence shown here is derived from an EMBL/GenBank/DDBJ whole genome shotgun (WGS) entry which is preliminary data.</text>
</comment>
<keyword evidence="4" id="KW-1185">Reference proteome</keyword>
<dbReference type="Proteomes" id="UP001143480">
    <property type="component" value="Unassembled WGS sequence"/>
</dbReference>
<dbReference type="GO" id="GO:1901135">
    <property type="term" value="P:carbohydrate derivative metabolic process"/>
    <property type="evidence" value="ECO:0007669"/>
    <property type="project" value="InterPro"/>
</dbReference>
<sequence length="412" mass="42853">MSTELPWVTSFVTDYVEQIRACVESSVEEQLGPPVELFATAVRAENATVRAIGNGGSSAIAQAMGWLACEILGEASGAKCIGAWDLHRLMDEVGRNGFENSAVRLLVRDKLTSSDLVVLISGSGNSRNLVAVARHCLASGVPVLGLTGRAGGALRRLGVPGVLIDSEDQQVIEDSAHACLYLVLKTVHALTSGVQDADGALARAAVEVCGALAPDIRWIDRVSSALAGVAARQGRVNVVVPEGGALALSAEHLAHNLGWDLCHSISGAQVDVRSAVSLADYTGIVNDSGDPGLAAARILDGSSPGDVTVVMAHDADHLSVLPVRQRAAAIGLPVFGWYGRVNRPGKNEDVALAEAGPALRALGAQVVGHLLLRAARAKIPRHFGERADPADEDARAREPVAPLTANDGHVSR</sequence>
<feature type="compositionally biased region" description="Basic and acidic residues" evidence="1">
    <location>
        <begin position="383"/>
        <end position="398"/>
    </location>
</feature>
<feature type="domain" description="SIS" evidence="2">
    <location>
        <begin position="38"/>
        <end position="200"/>
    </location>
</feature>
<dbReference type="RefSeq" id="WP_271189218.1">
    <property type="nucleotide sequence ID" value="NZ_BSFP01000021.1"/>
</dbReference>
<evidence type="ECO:0000313" key="4">
    <source>
        <dbReference type="Proteomes" id="UP001143480"/>
    </source>
</evidence>
<dbReference type="SUPFAM" id="SSF53697">
    <property type="entry name" value="SIS domain"/>
    <property type="match status" value="1"/>
</dbReference>
<evidence type="ECO:0000259" key="2">
    <source>
        <dbReference type="PROSITE" id="PS51464"/>
    </source>
</evidence>
<dbReference type="GO" id="GO:0097367">
    <property type="term" value="F:carbohydrate derivative binding"/>
    <property type="evidence" value="ECO:0007669"/>
    <property type="project" value="InterPro"/>
</dbReference>
<evidence type="ECO:0000256" key="1">
    <source>
        <dbReference type="SAM" id="MobiDB-lite"/>
    </source>
</evidence>
<dbReference type="PANTHER" id="PTHR30390">
    <property type="entry name" value="SEDOHEPTULOSE 7-PHOSPHATE ISOMERASE / DNAA INITIATOR-ASSOCIATING FACTOR FOR REPLICATION INITIATION"/>
    <property type="match status" value="1"/>
</dbReference>
<name>A0A9W6KJT0_9ACTN</name>
<dbReference type="InterPro" id="IPR001347">
    <property type="entry name" value="SIS_dom"/>
</dbReference>
<dbReference type="Gene3D" id="3.40.50.10490">
    <property type="entry name" value="Glucose-6-phosphate isomerase like protein, domain 1"/>
    <property type="match status" value="1"/>
</dbReference>
<dbReference type="InterPro" id="IPR050099">
    <property type="entry name" value="SIS_GmhA/DiaA_subfam"/>
</dbReference>
<dbReference type="EMBL" id="BSFP01000021">
    <property type="protein sequence ID" value="GLL02130.1"/>
    <property type="molecule type" value="Genomic_DNA"/>
</dbReference>
<dbReference type="InterPro" id="IPR046348">
    <property type="entry name" value="SIS_dom_sf"/>
</dbReference>
<dbReference type="PROSITE" id="PS51464">
    <property type="entry name" value="SIS"/>
    <property type="match status" value="1"/>
</dbReference>
<reference evidence="3" key="1">
    <citation type="journal article" date="2014" name="Int. J. Syst. Evol. Microbiol.">
        <title>Complete genome sequence of Corynebacterium casei LMG S-19264T (=DSM 44701T), isolated from a smear-ripened cheese.</title>
        <authorList>
            <consortium name="US DOE Joint Genome Institute (JGI-PGF)"/>
            <person name="Walter F."/>
            <person name="Albersmeier A."/>
            <person name="Kalinowski J."/>
            <person name="Ruckert C."/>
        </authorList>
    </citation>
    <scope>NUCLEOTIDE SEQUENCE</scope>
    <source>
        <strain evidence="3">VKM Ac-1321</strain>
    </source>
</reference>
<proteinExistence type="predicted"/>
<feature type="region of interest" description="Disordered" evidence="1">
    <location>
        <begin position="383"/>
        <end position="412"/>
    </location>
</feature>
<organism evidence="3 4">
    <name type="scientific">Dactylosporangium matsuzakiense</name>
    <dbReference type="NCBI Taxonomy" id="53360"/>
    <lineage>
        <taxon>Bacteria</taxon>
        <taxon>Bacillati</taxon>
        <taxon>Actinomycetota</taxon>
        <taxon>Actinomycetes</taxon>
        <taxon>Micromonosporales</taxon>
        <taxon>Micromonosporaceae</taxon>
        <taxon>Dactylosporangium</taxon>
    </lineage>
</organism>
<dbReference type="Pfam" id="PF13580">
    <property type="entry name" value="SIS_2"/>
    <property type="match status" value="1"/>
</dbReference>
<accession>A0A9W6KJT0</accession>
<reference evidence="3" key="2">
    <citation type="submission" date="2023-01" db="EMBL/GenBank/DDBJ databases">
        <authorList>
            <person name="Sun Q."/>
            <person name="Evtushenko L."/>
        </authorList>
    </citation>
    <scope>NUCLEOTIDE SEQUENCE</scope>
    <source>
        <strain evidence="3">VKM Ac-1321</strain>
    </source>
</reference>